<protein>
    <recommendedName>
        <fullName evidence="5">Integral membrane protein</fullName>
    </recommendedName>
</protein>
<comment type="caution">
    <text evidence="3">The sequence shown here is derived from an EMBL/GenBank/DDBJ whole genome shotgun (WGS) entry which is preliminary data.</text>
</comment>
<accession>A0ABW1EU48</accession>
<keyword evidence="2" id="KW-0812">Transmembrane</keyword>
<dbReference type="Proteomes" id="UP001596067">
    <property type="component" value="Unassembled WGS sequence"/>
</dbReference>
<organism evidence="3 4">
    <name type="scientific">Kitasatospora aburaviensis</name>
    <dbReference type="NCBI Taxonomy" id="67265"/>
    <lineage>
        <taxon>Bacteria</taxon>
        <taxon>Bacillati</taxon>
        <taxon>Actinomycetota</taxon>
        <taxon>Actinomycetes</taxon>
        <taxon>Kitasatosporales</taxon>
        <taxon>Streptomycetaceae</taxon>
        <taxon>Kitasatospora</taxon>
    </lineage>
</organism>
<gene>
    <name evidence="3" type="ORF">ACFP0N_10855</name>
</gene>
<feature type="transmembrane region" description="Helical" evidence="2">
    <location>
        <begin position="35"/>
        <end position="54"/>
    </location>
</feature>
<proteinExistence type="predicted"/>
<feature type="region of interest" description="Disordered" evidence="1">
    <location>
        <begin position="462"/>
        <end position="516"/>
    </location>
</feature>
<feature type="transmembrane region" description="Helical" evidence="2">
    <location>
        <begin position="74"/>
        <end position="92"/>
    </location>
</feature>
<feature type="transmembrane region" description="Helical" evidence="2">
    <location>
        <begin position="205"/>
        <end position="224"/>
    </location>
</feature>
<evidence type="ECO:0008006" key="5">
    <source>
        <dbReference type="Google" id="ProtNLM"/>
    </source>
</evidence>
<keyword evidence="2" id="KW-0472">Membrane</keyword>
<keyword evidence="4" id="KW-1185">Reference proteome</keyword>
<dbReference type="EMBL" id="JBHSOD010000009">
    <property type="protein sequence ID" value="MFC5885472.1"/>
    <property type="molecule type" value="Genomic_DNA"/>
</dbReference>
<feature type="transmembrane region" description="Helical" evidence="2">
    <location>
        <begin position="153"/>
        <end position="173"/>
    </location>
</feature>
<evidence type="ECO:0000313" key="4">
    <source>
        <dbReference type="Proteomes" id="UP001596067"/>
    </source>
</evidence>
<evidence type="ECO:0000256" key="2">
    <source>
        <dbReference type="SAM" id="Phobius"/>
    </source>
</evidence>
<feature type="transmembrane region" description="Helical" evidence="2">
    <location>
        <begin position="112"/>
        <end position="132"/>
    </location>
</feature>
<evidence type="ECO:0000313" key="3">
    <source>
        <dbReference type="EMBL" id="MFC5885472.1"/>
    </source>
</evidence>
<name>A0ABW1EU48_9ACTN</name>
<sequence>MPPAGGSWGAGRPYDPAGAQSAVLRRFTGEDWRPALRAVIAPTVVLLLAALIAAIPDGYSYSFLFEAPGFGDRFGSALAMALAALGAPFRLGVDFGTLRGSGTSTGGTTARLVPMTVTAAWLLALWWGLRAGARARRARTGEQQTRRYAAGEALRTALVAGGVTLLFGLVAGAEWHPGGSRGSGRPGDFDYSGLVGRATFTTDAGWLQAVGWTALLAGLLAFAVHGTDALRWAAWRNRAVRGWAVAGLTAGRALAFSVGLSAVVAFVLIAVHAEGWQTGVSVAFLPNAGLLLLGFGSGATFRTTSEYQRSATPSWDRSDSDDLSFFDLNGETADWRWAGLLALAAAAHLGWTAYRRRLDAADRLRLAVLYAVGLSLLMSVAGSLVSSGSTATYGGRTSDGGSEESIGLVLLTLLAANAVWAAVGALALPPLLTAVRGGAPGGPVAAVPPQGGPLDAADLAPGSVPGAVPGPAAEPFAPGLGVSEVIGSHSDPAPPAAPPTGSADTPSDPSVWRKHP</sequence>
<evidence type="ECO:0000256" key="1">
    <source>
        <dbReference type="SAM" id="MobiDB-lite"/>
    </source>
</evidence>
<dbReference type="RefSeq" id="WP_313764152.1">
    <property type="nucleotide sequence ID" value="NZ_BAAAVH010000121.1"/>
</dbReference>
<feature type="transmembrane region" description="Helical" evidence="2">
    <location>
        <begin position="366"/>
        <end position="386"/>
    </location>
</feature>
<keyword evidence="2" id="KW-1133">Transmembrane helix</keyword>
<feature type="transmembrane region" description="Helical" evidence="2">
    <location>
        <begin position="406"/>
        <end position="428"/>
    </location>
</feature>
<reference evidence="4" key="1">
    <citation type="journal article" date="2019" name="Int. J. Syst. Evol. Microbiol.">
        <title>The Global Catalogue of Microorganisms (GCM) 10K type strain sequencing project: providing services to taxonomists for standard genome sequencing and annotation.</title>
        <authorList>
            <consortium name="The Broad Institute Genomics Platform"/>
            <consortium name="The Broad Institute Genome Sequencing Center for Infectious Disease"/>
            <person name="Wu L."/>
            <person name="Ma J."/>
        </authorList>
    </citation>
    <scope>NUCLEOTIDE SEQUENCE [LARGE SCALE GENOMIC DNA]</scope>
    <source>
        <strain evidence="4">CGMCC 4.1469</strain>
    </source>
</reference>
<feature type="compositionally biased region" description="Low complexity" evidence="1">
    <location>
        <begin position="462"/>
        <end position="491"/>
    </location>
</feature>
<feature type="transmembrane region" description="Helical" evidence="2">
    <location>
        <begin position="245"/>
        <end position="271"/>
    </location>
</feature>